<organism evidence="1 2">
    <name type="scientific">Kribbella yunnanensis</name>
    <dbReference type="NCBI Taxonomy" id="190194"/>
    <lineage>
        <taxon>Bacteria</taxon>
        <taxon>Bacillati</taxon>
        <taxon>Actinomycetota</taxon>
        <taxon>Actinomycetes</taxon>
        <taxon>Propionibacteriales</taxon>
        <taxon>Kribbellaceae</taxon>
        <taxon>Kribbella</taxon>
    </lineage>
</organism>
<keyword evidence="2" id="KW-1185">Reference proteome</keyword>
<name>A0ABN2IDF0_9ACTN</name>
<accession>A0ABN2IDF0</accession>
<protein>
    <submittedName>
        <fullName evidence="1">Uncharacterized protein</fullName>
    </submittedName>
</protein>
<proteinExistence type="predicted"/>
<gene>
    <name evidence="1" type="ORF">GCM10009745_57400</name>
</gene>
<evidence type="ECO:0000313" key="2">
    <source>
        <dbReference type="Proteomes" id="UP001500280"/>
    </source>
</evidence>
<sequence>MFEHLFDCVNPVVHNPPNGYRPTMLRVDHPSFRRALEEVEDSIDTAWQALCAESGVTPGTPEARDLAEVVLQDTSEFDWRVVDGALKQLTCSECGSGLGAGPLGCTACDRANGYRFAARETDRPGAQYLNEHALRVSSAVARTRHRYAPRVRAGYEIALPSLLAGKIPTTPQAQRAKDRINQLTDHELEQLIDPLPLYGDLS</sequence>
<comment type="caution">
    <text evidence="1">The sequence shown here is derived from an EMBL/GenBank/DDBJ whole genome shotgun (WGS) entry which is preliminary data.</text>
</comment>
<reference evidence="1 2" key="1">
    <citation type="journal article" date="2019" name="Int. J. Syst. Evol. Microbiol.">
        <title>The Global Catalogue of Microorganisms (GCM) 10K type strain sequencing project: providing services to taxonomists for standard genome sequencing and annotation.</title>
        <authorList>
            <consortium name="The Broad Institute Genomics Platform"/>
            <consortium name="The Broad Institute Genome Sequencing Center for Infectious Disease"/>
            <person name="Wu L."/>
            <person name="Ma J."/>
        </authorList>
    </citation>
    <scope>NUCLEOTIDE SEQUENCE [LARGE SCALE GENOMIC DNA]</scope>
    <source>
        <strain evidence="1 2">JCM 14307</strain>
    </source>
</reference>
<dbReference type="EMBL" id="BAAANF010000018">
    <property type="protein sequence ID" value="GAA1702617.1"/>
    <property type="molecule type" value="Genomic_DNA"/>
</dbReference>
<evidence type="ECO:0000313" key="1">
    <source>
        <dbReference type="EMBL" id="GAA1702617.1"/>
    </source>
</evidence>
<dbReference type="Proteomes" id="UP001500280">
    <property type="component" value="Unassembled WGS sequence"/>
</dbReference>